<gene>
    <name evidence="5" type="ORF">MSL71_7470</name>
</gene>
<dbReference type="SUPFAM" id="SSF46894">
    <property type="entry name" value="C-terminal effector domain of the bipartite response regulators"/>
    <property type="match status" value="1"/>
</dbReference>
<protein>
    <submittedName>
        <fullName evidence="5">Transcriptional regulatory protein c terminal</fullName>
    </submittedName>
</protein>
<dbReference type="InterPro" id="IPR051677">
    <property type="entry name" value="AfsR-DnrI-RedD_regulator"/>
</dbReference>
<dbReference type="Gene3D" id="1.10.10.10">
    <property type="entry name" value="Winged helix-like DNA-binding domain superfamily/Winged helix DNA-binding domain"/>
    <property type="match status" value="1"/>
</dbReference>
<dbReference type="GO" id="GO:0003677">
    <property type="term" value="F:DNA binding"/>
    <property type="evidence" value="ECO:0007669"/>
    <property type="project" value="InterPro"/>
</dbReference>
<dbReference type="InterPro" id="IPR059106">
    <property type="entry name" value="WHD_MalT"/>
</dbReference>
<feature type="domain" description="Orc1-like AAA ATPase" evidence="3">
    <location>
        <begin position="40"/>
        <end position="184"/>
    </location>
</feature>
<accession>A0A4U8YIE5</accession>
<dbReference type="InterPro" id="IPR041664">
    <property type="entry name" value="AAA_16"/>
</dbReference>
<evidence type="ECO:0000259" key="4">
    <source>
        <dbReference type="Pfam" id="PF25873"/>
    </source>
</evidence>
<name>A0A4U8YIE5_9BACT</name>
<dbReference type="PANTHER" id="PTHR35807">
    <property type="entry name" value="TRANSCRIPTIONAL REGULATOR REDD-RELATED"/>
    <property type="match status" value="1"/>
</dbReference>
<dbReference type="RefSeq" id="WP_180137305.1">
    <property type="nucleotide sequence ID" value="NZ_CAADHO010000001.1"/>
</dbReference>
<dbReference type="Pfam" id="PF03704">
    <property type="entry name" value="BTAD"/>
    <property type="match status" value="1"/>
</dbReference>
<dbReference type="InterPro" id="IPR036388">
    <property type="entry name" value="WH-like_DNA-bd_sf"/>
</dbReference>
<dbReference type="GO" id="GO:0006355">
    <property type="term" value="P:regulation of DNA-templated transcription"/>
    <property type="evidence" value="ECO:0007669"/>
    <property type="project" value="InterPro"/>
</dbReference>
<evidence type="ECO:0000256" key="1">
    <source>
        <dbReference type="SAM" id="MobiDB-lite"/>
    </source>
</evidence>
<dbReference type="InterPro" id="IPR011990">
    <property type="entry name" value="TPR-like_helical_dom_sf"/>
</dbReference>
<evidence type="ECO:0000313" key="5">
    <source>
        <dbReference type="EMBL" id="VFQ43120.1"/>
    </source>
</evidence>
<dbReference type="Proteomes" id="UP000507962">
    <property type="component" value="Unassembled WGS sequence"/>
</dbReference>
<proteinExistence type="predicted"/>
<dbReference type="SUPFAM" id="SSF52540">
    <property type="entry name" value="P-loop containing nucleoside triphosphate hydrolases"/>
    <property type="match status" value="1"/>
</dbReference>
<evidence type="ECO:0000259" key="2">
    <source>
        <dbReference type="Pfam" id="PF03704"/>
    </source>
</evidence>
<dbReference type="Pfam" id="PF25873">
    <property type="entry name" value="WHD_MalT"/>
    <property type="match status" value="1"/>
</dbReference>
<dbReference type="SUPFAM" id="SSF48452">
    <property type="entry name" value="TPR-like"/>
    <property type="match status" value="2"/>
</dbReference>
<keyword evidence="6" id="KW-1185">Reference proteome</keyword>
<dbReference type="InterPro" id="IPR027417">
    <property type="entry name" value="P-loop_NTPase"/>
</dbReference>
<evidence type="ECO:0000259" key="3">
    <source>
        <dbReference type="Pfam" id="PF13191"/>
    </source>
</evidence>
<feature type="domain" description="Bacterial transcriptional activator" evidence="2">
    <location>
        <begin position="951"/>
        <end position="996"/>
    </location>
</feature>
<feature type="region of interest" description="Disordered" evidence="1">
    <location>
        <begin position="1"/>
        <end position="26"/>
    </location>
</feature>
<evidence type="ECO:0000313" key="6">
    <source>
        <dbReference type="Proteomes" id="UP000507962"/>
    </source>
</evidence>
<dbReference type="AlphaFoldDB" id="A0A4U8YIE5"/>
<dbReference type="EMBL" id="CAADHO010000001">
    <property type="protein sequence ID" value="VFQ43120.1"/>
    <property type="molecule type" value="Genomic_DNA"/>
</dbReference>
<dbReference type="Gene3D" id="3.40.50.300">
    <property type="entry name" value="P-loop containing nucleotide triphosphate hydrolases"/>
    <property type="match status" value="1"/>
</dbReference>
<dbReference type="InterPro" id="IPR016032">
    <property type="entry name" value="Sig_transdc_resp-reg_C-effctor"/>
</dbReference>
<reference evidence="5 6" key="1">
    <citation type="submission" date="2019-03" db="EMBL/GenBank/DDBJ databases">
        <authorList>
            <person name="Nijsse B."/>
        </authorList>
    </citation>
    <scope>NUCLEOTIDE SEQUENCE [LARGE SCALE GENOMIC DNA]</scope>
    <source>
        <strain evidence="5">Desulfoluna butyratoxydans MSL71</strain>
    </source>
</reference>
<organism evidence="5 6">
    <name type="scientific">Desulfoluna butyratoxydans</name>
    <dbReference type="NCBI Taxonomy" id="231438"/>
    <lineage>
        <taxon>Bacteria</taxon>
        <taxon>Pseudomonadati</taxon>
        <taxon>Thermodesulfobacteriota</taxon>
        <taxon>Desulfobacteria</taxon>
        <taxon>Desulfobacterales</taxon>
        <taxon>Desulfolunaceae</taxon>
        <taxon>Desulfoluna</taxon>
    </lineage>
</organism>
<sequence length="1105" mass="124172">MPVHCTSFESRDGKTTQVPSTATPFAPTFPEDRTCVRRSVLQAIDLRAFGKKRSLLIEAQAGQGKTTLARQYLDHVSTRSIWCTLDPADMDAAHLISGLYTLLKEAVPAFSSRTTGTMLTRGDLSIQAMGKIARALLADLKKALKTDLYIVFDDLHHIEASPAALKFLTAFLSQPTPGLYVILISRRRIPRQVRALFQSGQCVYLDSRALAFSPEESRDVVHRCMELPLSRTQLHQLVETTGGWITGLRARCLAMGGIPALPPFSGGRPCRDAEFDFWYFAEEVYPAMAAHVSDALLKLALLEEIPTGLARQTAGSPELCDTLEALRRDHFFLSQDEGKDAPYTFHPLFREFLRIKCREQCDAHEITDFLNVAGAWYEKNHGFRLALSSYAAADNFNATETLLRRHGLSLYRSEAPHAIYRILSAIPADEADTRGWTSFFTGLIALETDPGAALKNLHRARTLFVAQRDLPGEFLATTEICINHVFMDGEVNRARPLFARATELFNRLRQGLSPFYLTRAATALGTCHLYFTGDTSASEACATLAKRTAREHHMQPLLVEAYTASCFNRMGRGRFLKSAEELDAQLPHLSTPGLTESARLRAGLAQLNQLEITGDFFNYNHLKPILQRRTRHDLLQQTVLSGFSTIWETCQALAVGDTETALQLTQRALSPDNAGENAHLKSQFLHYQAYIYGLKHEPVKALEAAQASLALRHQARVPYFVTLQTMVLGGMYVQLDRAEEAEAYLTRAIDNSRGSGERYIRCAALAHRACLFLTRNRDQEACDDIRKLLSLMQKERYVHFDTWTPRVMLPVLQEARARGILPEFALTLAEDRLKVSFDAESRPLPLLEITTLGRFALYAEGHEILDGTRLSHHEQRLLAALVCSPSRSMGIHDIFHMMWPESDEEKALKALKVMLFRLRKKISHPAGRPAFDFQDYLQHKNRQLFLAHCRIDAHDFLDAASKGMTHYRNRQHWQAANAFRHALSLWKGPFLKSISYDDTAGEFNDRFFLNTLSNAATAWSALINAHGIPSKEDLELIERTIPRGAGTTEMLNNLFDLHAAAGNTGKIHNLTRAYQESLVRTGYTDEEVKEEIDRLWAPDFGASTV</sequence>
<dbReference type="Gene3D" id="1.25.40.10">
    <property type="entry name" value="Tetratricopeptide repeat domain"/>
    <property type="match status" value="2"/>
</dbReference>
<feature type="domain" description="MalT-like winged helix" evidence="4">
    <location>
        <begin position="281"/>
        <end position="361"/>
    </location>
</feature>
<dbReference type="InterPro" id="IPR005158">
    <property type="entry name" value="BTAD"/>
</dbReference>
<dbReference type="Pfam" id="PF13191">
    <property type="entry name" value="AAA_16"/>
    <property type="match status" value="1"/>
</dbReference>